<dbReference type="GO" id="GO:0016746">
    <property type="term" value="F:acyltransferase activity"/>
    <property type="evidence" value="ECO:0007669"/>
    <property type="project" value="UniProtKB-KW"/>
</dbReference>
<name>A0ABW2AIM7_9MICO</name>
<keyword evidence="1 3" id="KW-0808">Transferase</keyword>
<dbReference type="CDD" id="cd04301">
    <property type="entry name" value="NAT_SF"/>
    <property type="match status" value="1"/>
</dbReference>
<dbReference type="EMBL" id="JBHSWH010000001">
    <property type="protein sequence ID" value="MFC6706716.1"/>
    <property type="molecule type" value="Genomic_DNA"/>
</dbReference>
<dbReference type="PROSITE" id="PS51186">
    <property type="entry name" value="GNAT"/>
    <property type="match status" value="1"/>
</dbReference>
<organism evidence="3 4">
    <name type="scientific">Flexivirga alba</name>
    <dbReference type="NCBI Taxonomy" id="702742"/>
    <lineage>
        <taxon>Bacteria</taxon>
        <taxon>Bacillati</taxon>
        <taxon>Actinomycetota</taxon>
        <taxon>Actinomycetes</taxon>
        <taxon>Micrococcales</taxon>
        <taxon>Dermacoccaceae</taxon>
        <taxon>Flexivirga</taxon>
    </lineage>
</organism>
<dbReference type="InterPro" id="IPR016181">
    <property type="entry name" value="Acyl_CoA_acyltransferase"/>
</dbReference>
<dbReference type="InterPro" id="IPR000182">
    <property type="entry name" value="GNAT_dom"/>
</dbReference>
<proteinExistence type="predicted"/>
<feature type="domain" description="N-acetyltransferase" evidence="2">
    <location>
        <begin position="3"/>
        <end position="170"/>
    </location>
</feature>
<dbReference type="RefSeq" id="WP_382403407.1">
    <property type="nucleotide sequence ID" value="NZ_JBHSWH010000001.1"/>
</dbReference>
<evidence type="ECO:0000313" key="3">
    <source>
        <dbReference type="EMBL" id="MFC6706716.1"/>
    </source>
</evidence>
<dbReference type="PANTHER" id="PTHR13947:SF37">
    <property type="entry name" value="LD18367P"/>
    <property type="match status" value="1"/>
</dbReference>
<evidence type="ECO:0000259" key="2">
    <source>
        <dbReference type="PROSITE" id="PS51186"/>
    </source>
</evidence>
<keyword evidence="4" id="KW-1185">Reference proteome</keyword>
<gene>
    <name evidence="3" type="ORF">ACFQDH_15995</name>
</gene>
<dbReference type="Proteomes" id="UP001596298">
    <property type="component" value="Unassembled WGS sequence"/>
</dbReference>
<accession>A0ABW2AIM7</accession>
<dbReference type="Pfam" id="PF00583">
    <property type="entry name" value="Acetyltransf_1"/>
    <property type="match status" value="1"/>
</dbReference>
<dbReference type="PANTHER" id="PTHR13947">
    <property type="entry name" value="GNAT FAMILY N-ACETYLTRANSFERASE"/>
    <property type="match status" value="1"/>
</dbReference>
<dbReference type="SUPFAM" id="SSF55729">
    <property type="entry name" value="Acyl-CoA N-acyltransferases (Nat)"/>
    <property type="match status" value="1"/>
</dbReference>
<dbReference type="EC" id="2.3.-.-" evidence="3"/>
<comment type="caution">
    <text evidence="3">The sequence shown here is derived from an EMBL/GenBank/DDBJ whole genome shotgun (WGS) entry which is preliminary data.</text>
</comment>
<protein>
    <submittedName>
        <fullName evidence="3">GNAT family N-acetyltransferase</fullName>
        <ecNumber evidence="3">2.3.-.-</ecNumber>
    </submittedName>
</protein>
<evidence type="ECO:0000313" key="4">
    <source>
        <dbReference type="Proteomes" id="UP001596298"/>
    </source>
</evidence>
<evidence type="ECO:0000256" key="1">
    <source>
        <dbReference type="ARBA" id="ARBA00022679"/>
    </source>
</evidence>
<reference evidence="4" key="1">
    <citation type="journal article" date="2019" name="Int. J. Syst. Evol. Microbiol.">
        <title>The Global Catalogue of Microorganisms (GCM) 10K type strain sequencing project: providing services to taxonomists for standard genome sequencing and annotation.</title>
        <authorList>
            <consortium name="The Broad Institute Genomics Platform"/>
            <consortium name="The Broad Institute Genome Sequencing Center for Infectious Disease"/>
            <person name="Wu L."/>
            <person name="Ma J."/>
        </authorList>
    </citation>
    <scope>NUCLEOTIDE SEQUENCE [LARGE SCALE GENOMIC DNA]</scope>
    <source>
        <strain evidence="4">CCUG 58127</strain>
    </source>
</reference>
<dbReference type="Gene3D" id="3.40.630.30">
    <property type="match status" value="1"/>
</dbReference>
<dbReference type="InterPro" id="IPR050769">
    <property type="entry name" value="NAT_camello-type"/>
</dbReference>
<sequence length="171" mass="19381">MDLVIRERQDDDLPALAKLLERQQPQTRYPFVWPFPVPIAEFLKRPTELRAWVAEIEDEVVGHIAVESVGDDPIGRSWATAHDTKLTELRCVSVFFSDISRAGQGIGSRLLATATEFALADGYPVLDVVAAHETPVNLYLRRGWQLIETTQAPWHPEIDIPIHLMILPRPR</sequence>
<keyword evidence="3" id="KW-0012">Acyltransferase</keyword>